<feature type="compositionally biased region" description="Basic and acidic residues" evidence="1">
    <location>
        <begin position="262"/>
        <end position="271"/>
    </location>
</feature>
<name>G4TTU6_SERID</name>
<keyword evidence="3" id="KW-1185">Reference proteome</keyword>
<dbReference type="HOGENOM" id="CLU_1027179_0_0_1"/>
<evidence type="ECO:0000256" key="1">
    <source>
        <dbReference type="SAM" id="MobiDB-lite"/>
    </source>
</evidence>
<protein>
    <submittedName>
        <fullName evidence="2">Uncharacterized protein</fullName>
    </submittedName>
</protein>
<proteinExistence type="predicted"/>
<evidence type="ECO:0000313" key="3">
    <source>
        <dbReference type="Proteomes" id="UP000007148"/>
    </source>
</evidence>
<reference evidence="2 3" key="1">
    <citation type="journal article" date="2011" name="PLoS Pathog.">
        <title>Endophytic Life Strategies Decoded by Genome and Transcriptome Analyses of the Mutualistic Root Symbiont Piriformospora indica.</title>
        <authorList>
            <person name="Zuccaro A."/>
            <person name="Lahrmann U."/>
            <person name="Guldener U."/>
            <person name="Langen G."/>
            <person name="Pfiffi S."/>
            <person name="Biedenkopf D."/>
            <person name="Wong P."/>
            <person name="Samans B."/>
            <person name="Grimm C."/>
            <person name="Basiewicz M."/>
            <person name="Murat C."/>
            <person name="Martin F."/>
            <person name="Kogel K.H."/>
        </authorList>
    </citation>
    <scope>NUCLEOTIDE SEQUENCE [LARGE SCALE GENOMIC DNA]</scope>
    <source>
        <strain evidence="2 3">DSM 11827</strain>
    </source>
</reference>
<sequence>MSTYDSAPPPYTDEHPMLEKPAPESQVVAEKPVIMDEKPPIESITEQLEELEVTGKPLLEEEPVDDSNVLRSGFTALNGFGDGEDSLNDEPEEDETRLRPLDEAELLLPAKPAFKSVGSRDFRLVGAKPHEPSRFVTVGSSQYTTIKASISSMEEINWIKKLKDEKDEEEARLAASLQSQTVEEEAEPTSADEAEEVEYPVDGHPASSAEKPATAEGPAAREPLHSSDHPEDEEGDDDFKSAIDSAETPYVAQEVSDQSIATDERSLDPSL</sequence>
<dbReference type="AlphaFoldDB" id="G4TTU6"/>
<gene>
    <name evidence="2" type="ORF">PIIN_08697</name>
</gene>
<evidence type="ECO:0000313" key="2">
    <source>
        <dbReference type="EMBL" id="CCA74739.1"/>
    </source>
</evidence>
<organism evidence="2 3">
    <name type="scientific">Serendipita indica (strain DSM 11827)</name>
    <name type="common">Root endophyte fungus</name>
    <name type="synonym">Piriformospora indica</name>
    <dbReference type="NCBI Taxonomy" id="1109443"/>
    <lineage>
        <taxon>Eukaryota</taxon>
        <taxon>Fungi</taxon>
        <taxon>Dikarya</taxon>
        <taxon>Basidiomycota</taxon>
        <taxon>Agaricomycotina</taxon>
        <taxon>Agaricomycetes</taxon>
        <taxon>Sebacinales</taxon>
        <taxon>Serendipitaceae</taxon>
        <taxon>Serendipita</taxon>
    </lineage>
</organism>
<feature type="compositionally biased region" description="Basic and acidic residues" evidence="1">
    <location>
        <begin position="163"/>
        <end position="172"/>
    </location>
</feature>
<feature type="region of interest" description="Disordered" evidence="1">
    <location>
        <begin position="1"/>
        <end position="26"/>
    </location>
</feature>
<feature type="compositionally biased region" description="Acidic residues" evidence="1">
    <location>
        <begin position="82"/>
        <end position="95"/>
    </location>
</feature>
<dbReference type="Proteomes" id="UP000007148">
    <property type="component" value="Unassembled WGS sequence"/>
</dbReference>
<feature type="region of interest" description="Disordered" evidence="1">
    <location>
        <begin position="76"/>
        <end position="96"/>
    </location>
</feature>
<feature type="compositionally biased region" description="Basic and acidic residues" evidence="1">
    <location>
        <begin position="12"/>
        <end position="22"/>
    </location>
</feature>
<dbReference type="InParanoid" id="G4TTU6"/>
<feature type="compositionally biased region" description="Acidic residues" evidence="1">
    <location>
        <begin position="182"/>
        <end position="199"/>
    </location>
</feature>
<accession>G4TTU6</accession>
<dbReference type="EMBL" id="CAFZ01000349">
    <property type="protein sequence ID" value="CCA74739.1"/>
    <property type="molecule type" value="Genomic_DNA"/>
</dbReference>
<feature type="region of interest" description="Disordered" evidence="1">
    <location>
        <begin position="163"/>
        <end position="271"/>
    </location>
</feature>
<comment type="caution">
    <text evidence="2">The sequence shown here is derived from an EMBL/GenBank/DDBJ whole genome shotgun (WGS) entry which is preliminary data.</text>
</comment>